<protein>
    <submittedName>
        <fullName evidence="1">Uncharacterized protein</fullName>
    </submittedName>
</protein>
<organism evidence="1 2">
    <name type="scientific">Citricoccus parietis</name>
    <dbReference type="NCBI Taxonomy" id="592307"/>
    <lineage>
        <taxon>Bacteria</taxon>
        <taxon>Bacillati</taxon>
        <taxon>Actinomycetota</taxon>
        <taxon>Actinomycetes</taxon>
        <taxon>Micrococcales</taxon>
        <taxon>Micrococcaceae</taxon>
        <taxon>Citricoccus</taxon>
    </lineage>
</organism>
<comment type="caution">
    <text evidence="1">The sequence shown here is derived from an EMBL/GenBank/DDBJ whole genome shotgun (WGS) entry which is preliminary data.</text>
</comment>
<accession>A0ABV5G1H0</accession>
<dbReference type="EMBL" id="JBHMFI010000001">
    <property type="protein sequence ID" value="MFB9072752.1"/>
    <property type="molecule type" value="Genomic_DNA"/>
</dbReference>
<sequence length="48" mass="5004">MNCSVPPAGTGWVSSHSECTLFASLLRCSVRYGDESGWSRTAGATVPA</sequence>
<keyword evidence="2" id="KW-1185">Reference proteome</keyword>
<gene>
    <name evidence="1" type="ORF">ACFFX0_16725</name>
</gene>
<dbReference type="Proteomes" id="UP001589575">
    <property type="component" value="Unassembled WGS sequence"/>
</dbReference>
<evidence type="ECO:0000313" key="2">
    <source>
        <dbReference type="Proteomes" id="UP001589575"/>
    </source>
</evidence>
<name>A0ABV5G1H0_9MICC</name>
<proteinExistence type="predicted"/>
<evidence type="ECO:0000313" key="1">
    <source>
        <dbReference type="EMBL" id="MFB9072752.1"/>
    </source>
</evidence>
<reference evidence="1 2" key="1">
    <citation type="submission" date="2024-09" db="EMBL/GenBank/DDBJ databases">
        <authorList>
            <person name="Sun Q."/>
            <person name="Mori K."/>
        </authorList>
    </citation>
    <scope>NUCLEOTIDE SEQUENCE [LARGE SCALE GENOMIC DNA]</scope>
    <source>
        <strain evidence="1 2">CCM 7609</strain>
    </source>
</reference>